<dbReference type="InterPro" id="IPR005744">
    <property type="entry name" value="Hy-lIII"/>
</dbReference>
<dbReference type="Proteomes" id="UP000729290">
    <property type="component" value="Unassembled WGS sequence"/>
</dbReference>
<evidence type="ECO:0000256" key="4">
    <source>
        <dbReference type="ARBA" id="ARBA00022692"/>
    </source>
</evidence>
<feature type="transmembrane region" description="Helical" evidence="7">
    <location>
        <begin position="44"/>
        <end position="68"/>
    </location>
</feature>
<comment type="similarity">
    <text evidence="2">Belongs to the UPF0073 (Hly-III) family.</text>
</comment>
<evidence type="ECO:0000256" key="7">
    <source>
        <dbReference type="SAM" id="Phobius"/>
    </source>
</evidence>
<feature type="transmembrane region" description="Helical" evidence="7">
    <location>
        <begin position="12"/>
        <end position="32"/>
    </location>
</feature>
<protein>
    <submittedName>
        <fullName evidence="8">Hemolysin III family protein</fullName>
    </submittedName>
</protein>
<dbReference type="PANTHER" id="PTHR20855:SF3">
    <property type="entry name" value="LD03007P"/>
    <property type="match status" value="1"/>
</dbReference>
<feature type="transmembrane region" description="Helical" evidence="7">
    <location>
        <begin position="80"/>
        <end position="101"/>
    </location>
</feature>
<evidence type="ECO:0000256" key="3">
    <source>
        <dbReference type="ARBA" id="ARBA00022475"/>
    </source>
</evidence>
<evidence type="ECO:0000313" key="9">
    <source>
        <dbReference type="Proteomes" id="UP000729290"/>
    </source>
</evidence>
<feature type="transmembrane region" description="Helical" evidence="7">
    <location>
        <begin position="193"/>
        <end position="216"/>
    </location>
</feature>
<keyword evidence="6 7" id="KW-0472">Membrane</keyword>
<dbReference type="InterPro" id="IPR004254">
    <property type="entry name" value="AdipoR/HlyIII-related"/>
</dbReference>
<keyword evidence="4 7" id="KW-0812">Transmembrane</keyword>
<evidence type="ECO:0000256" key="2">
    <source>
        <dbReference type="ARBA" id="ARBA00008488"/>
    </source>
</evidence>
<evidence type="ECO:0000256" key="1">
    <source>
        <dbReference type="ARBA" id="ARBA00004651"/>
    </source>
</evidence>
<dbReference type="RefSeq" id="WP_205132663.1">
    <property type="nucleotide sequence ID" value="NZ_JACSNT010000002.1"/>
</dbReference>
<accession>A0ABS2GB15</accession>
<dbReference type="NCBIfam" id="TIGR01065">
    <property type="entry name" value="hlyIII"/>
    <property type="match status" value="1"/>
</dbReference>
<organism evidence="8 9">
    <name type="scientific">Anaerotignum lactatifermentans</name>
    <dbReference type="NCBI Taxonomy" id="160404"/>
    <lineage>
        <taxon>Bacteria</taxon>
        <taxon>Bacillati</taxon>
        <taxon>Bacillota</taxon>
        <taxon>Clostridia</taxon>
        <taxon>Lachnospirales</taxon>
        <taxon>Anaerotignaceae</taxon>
        <taxon>Anaerotignum</taxon>
    </lineage>
</organism>
<feature type="transmembrane region" description="Helical" evidence="7">
    <location>
        <begin position="134"/>
        <end position="153"/>
    </location>
</feature>
<evidence type="ECO:0000256" key="5">
    <source>
        <dbReference type="ARBA" id="ARBA00022989"/>
    </source>
</evidence>
<proteinExistence type="inferred from homology"/>
<dbReference type="PANTHER" id="PTHR20855">
    <property type="entry name" value="ADIPOR/PROGESTIN RECEPTOR-RELATED"/>
    <property type="match status" value="1"/>
</dbReference>
<name>A0ABS2GB15_9FIRM</name>
<comment type="subcellular location">
    <subcellularLocation>
        <location evidence="1">Cell membrane</location>
        <topology evidence="1">Multi-pass membrane protein</topology>
    </subcellularLocation>
</comment>
<evidence type="ECO:0000256" key="6">
    <source>
        <dbReference type="ARBA" id="ARBA00023136"/>
    </source>
</evidence>
<evidence type="ECO:0000313" key="8">
    <source>
        <dbReference type="EMBL" id="MBM6877699.1"/>
    </source>
</evidence>
<feature type="transmembrane region" description="Helical" evidence="7">
    <location>
        <begin position="159"/>
        <end position="181"/>
    </location>
</feature>
<keyword evidence="9" id="KW-1185">Reference proteome</keyword>
<gene>
    <name evidence="8" type="ORF">H9X83_05935</name>
</gene>
<keyword evidence="5 7" id="KW-1133">Transmembrane helix</keyword>
<keyword evidence="3" id="KW-1003">Cell membrane</keyword>
<feature type="transmembrane region" description="Helical" evidence="7">
    <location>
        <begin position="107"/>
        <end position="127"/>
    </location>
</feature>
<comment type="caution">
    <text evidence="8">The sequence shown here is derived from an EMBL/GenBank/DDBJ whole genome shotgun (WGS) entry which is preliminary data.</text>
</comment>
<dbReference type="Pfam" id="PF03006">
    <property type="entry name" value="HlyIII"/>
    <property type="match status" value="1"/>
</dbReference>
<dbReference type="EMBL" id="JACSNV010000006">
    <property type="protein sequence ID" value="MBM6877699.1"/>
    <property type="molecule type" value="Genomic_DNA"/>
</dbReference>
<reference evidence="8 9" key="1">
    <citation type="journal article" date="2021" name="Sci. Rep.">
        <title>The distribution of antibiotic resistance genes in chicken gut microbiota commensals.</title>
        <authorList>
            <person name="Juricova H."/>
            <person name="Matiasovicova J."/>
            <person name="Kubasova T."/>
            <person name="Cejkova D."/>
            <person name="Rychlik I."/>
        </authorList>
    </citation>
    <scope>NUCLEOTIDE SEQUENCE [LARGE SCALE GENOMIC DNA]</scope>
    <source>
        <strain evidence="8 9">An431b</strain>
    </source>
</reference>
<sequence length="217" mass="24361">MSIKGFKIKDPGSAGTHFFGFLAVIPVFIILMELSRRYATAWHSAGFFVFGLSLLLLYGASTIYHTLVLSPEKTKVLRRIDHMMIFVLIAGTYTPICLVSLHGIWGWTLLGLIWAFALFGIGMKIFWMNAPRWLSTLIYVVMGWLAVIAFVPLERAVSWGGIGMLLAGGLAYTIGAVIYALKKPNITWKYFGFHEIFHVFVLVGSSLHIAFMFQYVL</sequence>